<feature type="domain" description="Protein kinase" evidence="2">
    <location>
        <begin position="49"/>
        <end position="334"/>
    </location>
</feature>
<protein>
    <submittedName>
        <fullName evidence="3">Protein kinase domain-containing protein</fullName>
    </submittedName>
</protein>
<dbReference type="GO" id="GO:0005737">
    <property type="term" value="C:cytoplasm"/>
    <property type="evidence" value="ECO:0007669"/>
    <property type="project" value="TreeGrafter"/>
</dbReference>
<evidence type="ECO:0000259" key="2">
    <source>
        <dbReference type="PROSITE" id="PS50011"/>
    </source>
</evidence>
<name>A0A8H6WMX4_MYCCL</name>
<evidence type="ECO:0000256" key="1">
    <source>
        <dbReference type="SAM" id="SignalP"/>
    </source>
</evidence>
<dbReference type="GO" id="GO:0005524">
    <property type="term" value="F:ATP binding"/>
    <property type="evidence" value="ECO:0007669"/>
    <property type="project" value="InterPro"/>
</dbReference>
<dbReference type="Proteomes" id="UP000613580">
    <property type="component" value="Unassembled WGS sequence"/>
</dbReference>
<dbReference type="PROSITE" id="PS50011">
    <property type="entry name" value="PROTEIN_KINASE_DOM"/>
    <property type="match status" value="1"/>
</dbReference>
<dbReference type="OrthoDB" id="538607at2759"/>
<dbReference type="InterPro" id="IPR000719">
    <property type="entry name" value="Prot_kinase_dom"/>
</dbReference>
<organism evidence="3 4">
    <name type="scientific">Mycena chlorophos</name>
    <name type="common">Agaric fungus</name>
    <name type="synonym">Agaricus chlorophos</name>
    <dbReference type="NCBI Taxonomy" id="658473"/>
    <lineage>
        <taxon>Eukaryota</taxon>
        <taxon>Fungi</taxon>
        <taxon>Dikarya</taxon>
        <taxon>Basidiomycota</taxon>
        <taxon>Agaricomycotina</taxon>
        <taxon>Agaricomycetes</taxon>
        <taxon>Agaricomycetidae</taxon>
        <taxon>Agaricales</taxon>
        <taxon>Marasmiineae</taxon>
        <taxon>Mycenaceae</taxon>
        <taxon>Mycena</taxon>
    </lineage>
</organism>
<dbReference type="AlphaFoldDB" id="A0A8H6WMX4"/>
<dbReference type="PANTHER" id="PTHR23257:SF958">
    <property type="entry name" value="SERINE_THREONINE-PROTEIN KINASE WNK4"/>
    <property type="match status" value="1"/>
</dbReference>
<dbReference type="InterPro" id="IPR050167">
    <property type="entry name" value="Ser_Thr_protein_kinase"/>
</dbReference>
<gene>
    <name evidence="3" type="ORF">HMN09_00330300</name>
</gene>
<dbReference type="SUPFAM" id="SSF56112">
    <property type="entry name" value="Protein kinase-like (PK-like)"/>
    <property type="match status" value="1"/>
</dbReference>
<dbReference type="Gene3D" id="1.10.510.10">
    <property type="entry name" value="Transferase(Phosphotransferase) domain 1"/>
    <property type="match status" value="1"/>
</dbReference>
<dbReference type="GO" id="GO:0004672">
    <property type="term" value="F:protein kinase activity"/>
    <property type="evidence" value="ECO:0007669"/>
    <property type="project" value="InterPro"/>
</dbReference>
<dbReference type="Pfam" id="PF07714">
    <property type="entry name" value="PK_Tyr_Ser-Thr"/>
    <property type="match status" value="1"/>
</dbReference>
<keyword evidence="3" id="KW-0808">Transferase</keyword>
<sequence>MGLYETFLVSLSLLSWCYTLRVLMTWDRPSDARDLAAHCSQYVVDPDEFSNIEHFASGNTHVVSIASLRGHKGKVALKRWHGAAVSAHERRLFTHRLVTDLGRWRTVQEHPNILPVLGVALHTANLPALVVPFYPTVKDVLANDSDGRVDVLGLLQNVAAGLRFLHSRSPPIAHGDIKASTILVQTYLDPTTGEAKQRSLLSDIGMASIPQPPDWSFHGVDDARWLAPEVMDPALRPTLQDTKFQDPSPTITLLVTPESDVFSFGMLAFEMYTRDRPYSSTIWSAAVVIRVCSGLRPSRADYSRIPEDMWVVMECCWQHNWRLRPNIETVDAWLEVISQTRTV</sequence>
<reference evidence="3" key="1">
    <citation type="submission" date="2020-05" db="EMBL/GenBank/DDBJ databases">
        <title>Mycena genomes resolve the evolution of fungal bioluminescence.</title>
        <authorList>
            <person name="Tsai I.J."/>
        </authorList>
    </citation>
    <scope>NUCLEOTIDE SEQUENCE</scope>
    <source>
        <strain evidence="3">110903Hualien_Pintung</strain>
    </source>
</reference>
<evidence type="ECO:0000313" key="3">
    <source>
        <dbReference type="EMBL" id="KAF7318219.1"/>
    </source>
</evidence>
<feature type="signal peptide" evidence="1">
    <location>
        <begin position="1"/>
        <end position="32"/>
    </location>
</feature>
<proteinExistence type="predicted"/>
<dbReference type="EMBL" id="JACAZE010000004">
    <property type="protein sequence ID" value="KAF7318219.1"/>
    <property type="molecule type" value="Genomic_DNA"/>
</dbReference>
<evidence type="ECO:0000313" key="4">
    <source>
        <dbReference type="Proteomes" id="UP000613580"/>
    </source>
</evidence>
<dbReference type="InterPro" id="IPR011009">
    <property type="entry name" value="Kinase-like_dom_sf"/>
</dbReference>
<keyword evidence="3" id="KW-0418">Kinase</keyword>
<feature type="chain" id="PRO_5034089779" evidence="1">
    <location>
        <begin position="33"/>
        <end position="343"/>
    </location>
</feature>
<keyword evidence="1" id="KW-0732">Signal</keyword>
<dbReference type="InterPro" id="IPR001245">
    <property type="entry name" value="Ser-Thr/Tyr_kinase_cat_dom"/>
</dbReference>
<dbReference type="PANTHER" id="PTHR23257">
    <property type="entry name" value="SERINE-THREONINE PROTEIN KINASE"/>
    <property type="match status" value="1"/>
</dbReference>
<dbReference type="PIRSF" id="PIRSF000654">
    <property type="entry name" value="Integrin-linked_kinase"/>
    <property type="match status" value="1"/>
</dbReference>
<accession>A0A8H6WMX4</accession>
<comment type="caution">
    <text evidence="3">The sequence shown here is derived from an EMBL/GenBank/DDBJ whole genome shotgun (WGS) entry which is preliminary data.</text>
</comment>
<keyword evidence="4" id="KW-1185">Reference proteome</keyword>
<dbReference type="GO" id="GO:0007165">
    <property type="term" value="P:signal transduction"/>
    <property type="evidence" value="ECO:0007669"/>
    <property type="project" value="TreeGrafter"/>
</dbReference>